<gene>
    <name evidence="1" type="ORF">HLH17_14410</name>
</gene>
<accession>A0A7Y2WC01</accession>
<protein>
    <submittedName>
        <fullName evidence="1">Uncharacterized protein</fullName>
    </submittedName>
</protein>
<comment type="caution">
    <text evidence="1">The sequence shown here is derived from an EMBL/GenBank/DDBJ whole genome shotgun (WGS) entry which is preliminary data.</text>
</comment>
<reference evidence="1 2" key="1">
    <citation type="submission" date="2020-04" db="EMBL/GenBank/DDBJ databases">
        <title>Acinetobacter Taxon 24.</title>
        <authorList>
            <person name="Nemec A."/>
            <person name="Radolfova-Krizova L."/>
            <person name="Higgins P.G."/>
            <person name="Spanelova P."/>
        </authorList>
    </citation>
    <scope>NUCLEOTIDE SEQUENCE [LARGE SCALE GENOMIC DNA]</scope>
    <source>
        <strain evidence="1 2">ANC 5380</strain>
    </source>
</reference>
<evidence type="ECO:0000313" key="2">
    <source>
        <dbReference type="Proteomes" id="UP000569202"/>
    </source>
</evidence>
<dbReference type="RefSeq" id="WP_171541009.1">
    <property type="nucleotide sequence ID" value="NZ_JABERL010000056.1"/>
</dbReference>
<evidence type="ECO:0000313" key="1">
    <source>
        <dbReference type="EMBL" id="NNH78814.1"/>
    </source>
</evidence>
<proteinExistence type="predicted"/>
<organism evidence="1 2">
    <name type="scientific">Acinetobacter terrae</name>
    <dbReference type="NCBI Taxonomy" id="2731247"/>
    <lineage>
        <taxon>Bacteria</taxon>
        <taxon>Pseudomonadati</taxon>
        <taxon>Pseudomonadota</taxon>
        <taxon>Gammaproteobacteria</taxon>
        <taxon>Moraxellales</taxon>
        <taxon>Moraxellaceae</taxon>
        <taxon>Acinetobacter</taxon>
        <taxon>Acinetobacter Taxon 24</taxon>
    </lineage>
</organism>
<dbReference type="EMBL" id="JABERL010000056">
    <property type="protein sequence ID" value="NNH78814.1"/>
    <property type="molecule type" value="Genomic_DNA"/>
</dbReference>
<dbReference type="Proteomes" id="UP000569202">
    <property type="component" value="Unassembled WGS sequence"/>
</dbReference>
<dbReference type="AlphaFoldDB" id="A0A7Y2WC01"/>
<name>A0A7Y2WC01_9GAMM</name>
<sequence length="125" mass="14226">MASKKLKEEIFKAHWSGFISLNNEKPISVFRRELLENMQNFATTHNNANALAGKTEPSDEVSWRKTLGDSLIYLQNNVSQKEMLNILALENYINREAYITAFKDLGGSESDAVESYKQLILIQEA</sequence>